<dbReference type="GeneID" id="80452059"/>
<dbReference type="CDD" id="cd07438">
    <property type="entry name" value="PHP_HisPPase_AMP"/>
    <property type="match status" value="1"/>
</dbReference>
<protein>
    <recommendedName>
        <fullName evidence="1">Polymerase/histidinol phosphatase N-terminal domain-containing protein</fullName>
    </recommendedName>
</protein>
<dbReference type="EMBL" id="AP017457">
    <property type="protein sequence ID" value="BAU99408.1"/>
    <property type="molecule type" value="Genomic_DNA"/>
</dbReference>
<feature type="domain" description="Polymerase/histidinol phosphatase N-terminal" evidence="1">
    <location>
        <begin position="11"/>
        <end position="76"/>
    </location>
</feature>
<organism evidence="2 3">
    <name type="scientific">Aurantimicrobium minutum</name>
    <dbReference type="NCBI Taxonomy" id="708131"/>
    <lineage>
        <taxon>Bacteria</taxon>
        <taxon>Bacillati</taxon>
        <taxon>Actinomycetota</taxon>
        <taxon>Actinomycetes</taxon>
        <taxon>Micrococcales</taxon>
        <taxon>Microbacteriaceae</taxon>
        <taxon>Aurantimicrobium</taxon>
    </lineage>
</organism>
<dbReference type="Proteomes" id="UP000243847">
    <property type="component" value="Chromosome sequence1"/>
</dbReference>
<dbReference type="InterPro" id="IPR003141">
    <property type="entry name" value="Pol/His_phosphatase_N"/>
</dbReference>
<accession>A0A173LX26</accession>
<gene>
    <name evidence="2" type="ORF">AUMI_18660</name>
</gene>
<name>A0A173LX26_9MICO</name>
<dbReference type="OrthoDB" id="9804333at2"/>
<dbReference type="SMART" id="SM00481">
    <property type="entry name" value="POLIIIAc"/>
    <property type="match status" value="1"/>
</dbReference>
<dbReference type="InterPro" id="IPR004013">
    <property type="entry name" value="PHP_dom"/>
</dbReference>
<dbReference type="Pfam" id="PF02811">
    <property type="entry name" value="PHP"/>
    <property type="match status" value="1"/>
</dbReference>
<dbReference type="SUPFAM" id="SSF89550">
    <property type="entry name" value="PHP domain-like"/>
    <property type="match status" value="1"/>
</dbReference>
<dbReference type="RefSeq" id="WP_096381772.1">
    <property type="nucleotide sequence ID" value="NZ_AP017457.1"/>
</dbReference>
<dbReference type="PANTHER" id="PTHR42924:SF3">
    <property type="entry name" value="POLYMERASE_HISTIDINOL PHOSPHATASE N-TERMINAL DOMAIN-CONTAINING PROTEIN"/>
    <property type="match status" value="1"/>
</dbReference>
<evidence type="ECO:0000259" key="1">
    <source>
        <dbReference type="SMART" id="SM00481"/>
    </source>
</evidence>
<reference evidence="2 3" key="1">
    <citation type="journal article" date="2016" name="Genome Announc.">
        <title>Complete Genome Sequence of Aurantimicrobium minutum Type Strain KNCT, a Planktonic Ultramicrobacterium Isolated from River Water.</title>
        <authorList>
            <person name="Nakai R."/>
            <person name="Fujisawa T."/>
            <person name="Nakamura Y."/>
            <person name="Nishide H."/>
            <person name="Uchiyama I."/>
            <person name="Baba T."/>
            <person name="Toyoda A."/>
            <person name="Fujiyama A."/>
            <person name="Naganuma T."/>
            <person name="Niki H."/>
        </authorList>
    </citation>
    <scope>NUCLEOTIDE SEQUENCE [LARGE SCALE GENOMIC DNA]</scope>
    <source>
        <strain evidence="2 3">KNC</strain>
    </source>
</reference>
<dbReference type="Gene3D" id="1.10.150.650">
    <property type="match status" value="1"/>
</dbReference>
<dbReference type="InterPro" id="IPR016195">
    <property type="entry name" value="Pol/histidinol_Pase-like"/>
</dbReference>
<dbReference type="Gene3D" id="3.20.20.140">
    <property type="entry name" value="Metal-dependent hydrolases"/>
    <property type="match status" value="1"/>
</dbReference>
<evidence type="ECO:0000313" key="3">
    <source>
        <dbReference type="Proteomes" id="UP000243847"/>
    </source>
</evidence>
<evidence type="ECO:0000313" key="2">
    <source>
        <dbReference type="EMBL" id="BAU99408.1"/>
    </source>
</evidence>
<dbReference type="GO" id="GO:0004534">
    <property type="term" value="F:5'-3' RNA exonuclease activity"/>
    <property type="evidence" value="ECO:0007669"/>
    <property type="project" value="TreeGrafter"/>
</dbReference>
<proteinExistence type="predicted"/>
<dbReference type="InterPro" id="IPR052018">
    <property type="entry name" value="PHP_domain"/>
</dbReference>
<dbReference type="PANTHER" id="PTHR42924">
    <property type="entry name" value="EXONUCLEASE"/>
    <property type="match status" value="1"/>
</dbReference>
<dbReference type="AlphaFoldDB" id="A0A173LX26"/>
<sequence length="289" mass="31784">MEAFLRAQSPIDLHLHSNVSDGTGSPADVVREAHAAGVRTMSLTDHDTTAGWDEAREECLRLGMTFIPGMEFTSRIEYGSIHILAYLFDPNYAPLVEELKKLQSDRENRLRQMTENVSADYDITWDHVLEQVSASGKSVGRPHLADALVARGIISERSEAFSGILSKDGPYYVSQYALDPLSAVKLIRSAGGVPVMAHPTTKGRVAPMEYIDRLIDAGLGGYEIEHRENMEPGKTILRELCEERGLIITGSSDYHGTGKPNQPGENTTEPEMLARIIEQGTGSEPSYPE</sequence>
<dbReference type="GO" id="GO:0035312">
    <property type="term" value="F:5'-3' DNA exonuclease activity"/>
    <property type="evidence" value="ECO:0007669"/>
    <property type="project" value="TreeGrafter"/>
</dbReference>
<dbReference type="KEGG" id="amin:AUMI_18660"/>